<dbReference type="InterPro" id="IPR001214">
    <property type="entry name" value="SET_dom"/>
</dbReference>
<dbReference type="SMART" id="SM00317">
    <property type="entry name" value="SET"/>
    <property type="match status" value="1"/>
</dbReference>
<dbReference type="Gene3D" id="2.170.270.10">
    <property type="entry name" value="SET domain"/>
    <property type="match status" value="1"/>
</dbReference>
<feature type="domain" description="SET" evidence="3">
    <location>
        <begin position="574"/>
        <end position="803"/>
    </location>
</feature>
<feature type="transmembrane region" description="Helical" evidence="2">
    <location>
        <begin position="88"/>
        <end position="109"/>
    </location>
</feature>
<comment type="caution">
    <text evidence="4">The sequence shown here is derived from an EMBL/GenBank/DDBJ whole genome shotgun (WGS) entry which is preliminary data.</text>
</comment>
<dbReference type="InterPro" id="IPR046341">
    <property type="entry name" value="SET_dom_sf"/>
</dbReference>
<dbReference type="EMBL" id="JAABOJ010000004">
    <property type="protein sequence ID" value="KAF3287674.1"/>
    <property type="molecule type" value="Genomic_DNA"/>
</dbReference>
<dbReference type="InterPro" id="IPR011990">
    <property type="entry name" value="TPR-like_helical_dom_sf"/>
</dbReference>
<accession>A0A7C8VV94</accession>
<dbReference type="OrthoDB" id="435038at2759"/>
<dbReference type="Proteomes" id="UP000474640">
    <property type="component" value="Unassembled WGS sequence"/>
</dbReference>
<dbReference type="InterPro" id="IPR053209">
    <property type="entry name" value="Gramillin-biosynth_MTr"/>
</dbReference>
<sequence>MAHQKAQRFSSQQHHHHFTLHNIPPLFRSSITARLYTSYIMAPSDSLMYTLRGKGASYYPSTIIKVIILLRLQKVIANLSRTRPTLSWILYIFSILFNLAQLTGSLRGLNVLKTRPKPQVDGGSKNKDNSTALPPSSDLSLINRVIWSIIWPTMTANPRPPTDVERRIHKIKRDINSSAIGHLDRAFDRMAVAFTPNIRFADLDFNGPPATASNSRPSGQIMQYHANSNIQTLPCSTPVPALHMHPENRHMFRYFVGIPGSRKDEGYLNSIYNIRTEFTQYPPSTGRNLQPTSASNLRVGQRLYGHCLVVKAILPPKHLDATHVLIEDDSGKWELLHIFNFPYSNHPEDRIGQGQLMILREPMYYIGYGGFPAIRVDHPSDIVYIMYDDPLVPPKWQRKDAHGLDAEPRVLRMDGEVRMRWRKYNQAADCLTLAYNIADRAQQEMLLNFSRPSSSVVHTSSKLEAIKLRVGCYYNLRQWEKCHSDANTLLYISFNERDALYKANALFHLKSLDEAKQAIFRIIGGSRYKFEECSKLLFQIRTHQSNSVGLYNMTHILERGKEGQREVCAGDFTLGVRVKKTPGIGGHGLFAQKDFKLGELVMAVKAAATVHGENNVALEIRDQRGEYVGTKYGQGMVPQIIARMIAEPKNIGHLIQKLNRDKFDGTLFKHNGECIVNGFWIDDTIEQCAMQHGIYNKRIPDFGGILDPDVFPSLTPSMRSSTPASNISLGPRNKSILSMNRSTQGQDILIDSSFADQMSFFPQASFINHSCVPNTRISIFSDVLFVYAASSISKGGEIFINYMDDDYSPLAQRREFLRETFGFTCRCARCVFESDNFKYWSVRKKAHEAISELINGDYTHSPSIILDGISHCIKTLKYEFKDHPSDIPQFDMAWALMAEEHVRLAVDRDLRRTGRTAELRNMKLALQILQALGAEYEFVEGDVNIFRYGYVCKWLVEAWILAAISSARFYGGVFWTLKVAAREVYKILCGEEITFEKLFWGRLEEAGVSELTEEDMLSMADLVDWTERENLSKTELAG</sequence>
<evidence type="ECO:0000259" key="3">
    <source>
        <dbReference type="PROSITE" id="PS50280"/>
    </source>
</evidence>
<evidence type="ECO:0000256" key="1">
    <source>
        <dbReference type="SAM" id="MobiDB-lite"/>
    </source>
</evidence>
<reference evidence="4 5" key="1">
    <citation type="submission" date="2020-01" db="EMBL/GenBank/DDBJ databases">
        <authorList>
            <person name="Palmer J.M."/>
        </authorList>
    </citation>
    <scope>NUCLEOTIDE SEQUENCE [LARGE SCALE GENOMIC DNA]</scope>
    <source>
        <strain evidence="4 5">TWF970</strain>
    </source>
</reference>
<feature type="region of interest" description="Disordered" evidence="1">
    <location>
        <begin position="114"/>
        <end position="135"/>
    </location>
</feature>
<dbReference type="CDD" id="cd20071">
    <property type="entry name" value="SET_SMYD"/>
    <property type="match status" value="1"/>
</dbReference>
<organism evidence="4 5">
    <name type="scientific">Orbilia oligospora</name>
    <name type="common">Nematode-trapping fungus</name>
    <name type="synonym">Arthrobotrys oligospora</name>
    <dbReference type="NCBI Taxonomy" id="2813651"/>
    <lineage>
        <taxon>Eukaryota</taxon>
        <taxon>Fungi</taxon>
        <taxon>Dikarya</taxon>
        <taxon>Ascomycota</taxon>
        <taxon>Pezizomycotina</taxon>
        <taxon>Orbiliomycetes</taxon>
        <taxon>Orbiliales</taxon>
        <taxon>Orbiliaceae</taxon>
        <taxon>Orbilia</taxon>
    </lineage>
</organism>
<keyword evidence="2" id="KW-1133">Transmembrane helix</keyword>
<dbReference type="Gene3D" id="1.25.40.10">
    <property type="entry name" value="Tetratricopeptide repeat domain"/>
    <property type="match status" value="1"/>
</dbReference>
<keyword evidence="2" id="KW-0812">Transmembrane</keyword>
<gene>
    <name evidence="4" type="ORF">TWF970_007384</name>
</gene>
<proteinExistence type="predicted"/>
<dbReference type="AlphaFoldDB" id="A0A7C8VV94"/>
<evidence type="ECO:0000313" key="5">
    <source>
        <dbReference type="Proteomes" id="UP000474640"/>
    </source>
</evidence>
<dbReference type="SUPFAM" id="SSF48452">
    <property type="entry name" value="TPR-like"/>
    <property type="match status" value="1"/>
</dbReference>
<dbReference type="Pfam" id="PF00856">
    <property type="entry name" value="SET"/>
    <property type="match status" value="1"/>
</dbReference>
<dbReference type="PROSITE" id="PS50280">
    <property type="entry name" value="SET"/>
    <property type="match status" value="1"/>
</dbReference>
<name>A0A7C8VV94_ORBOL</name>
<dbReference type="PANTHER" id="PTHR47643:SF2">
    <property type="entry name" value="TPR DOMAIN PROTEIN (AFU_ORTHOLOGUE AFUA_5G12710)"/>
    <property type="match status" value="1"/>
</dbReference>
<dbReference type="PANTHER" id="PTHR47643">
    <property type="entry name" value="TPR DOMAIN PROTEIN (AFU_ORTHOLOGUE AFUA_5G12710)"/>
    <property type="match status" value="1"/>
</dbReference>
<dbReference type="SUPFAM" id="SSF82199">
    <property type="entry name" value="SET domain"/>
    <property type="match status" value="1"/>
</dbReference>
<evidence type="ECO:0000313" key="4">
    <source>
        <dbReference type="EMBL" id="KAF3287674.1"/>
    </source>
</evidence>
<evidence type="ECO:0000256" key="2">
    <source>
        <dbReference type="SAM" id="Phobius"/>
    </source>
</evidence>
<keyword evidence="2" id="KW-0472">Membrane</keyword>
<protein>
    <recommendedName>
        <fullName evidence="3">SET domain-containing protein</fullName>
    </recommendedName>
</protein>